<evidence type="ECO:0000256" key="7">
    <source>
        <dbReference type="ARBA" id="ARBA00022801"/>
    </source>
</evidence>
<dbReference type="Pfam" id="PF00149">
    <property type="entry name" value="Metallophos"/>
    <property type="match status" value="1"/>
</dbReference>
<keyword evidence="7" id="KW-0378">Hydrolase</keyword>
<dbReference type="CDD" id="cd00842">
    <property type="entry name" value="MPP_ASMase"/>
    <property type="match status" value="1"/>
</dbReference>
<keyword evidence="5" id="KW-0479">Metal-binding</keyword>
<comment type="subcellular location">
    <subcellularLocation>
        <location evidence="2">Secreted</location>
    </subcellularLocation>
</comment>
<dbReference type="SUPFAM" id="SSF56300">
    <property type="entry name" value="Metallo-dependent phosphatases"/>
    <property type="match status" value="1"/>
</dbReference>
<name>A0A1I7XZJ8_9BILA</name>
<dbReference type="PANTHER" id="PTHR10340:SF57">
    <property type="entry name" value="METALLOPHOS DOMAIN-CONTAINING PROTEIN"/>
    <property type="match status" value="1"/>
</dbReference>
<evidence type="ECO:0000259" key="10">
    <source>
        <dbReference type="Pfam" id="PF00149"/>
    </source>
</evidence>
<dbReference type="WBParaSite" id="L893_g10925.t1">
    <property type="protein sequence ID" value="L893_g10925.t1"/>
    <property type="gene ID" value="L893_g10925"/>
</dbReference>
<evidence type="ECO:0000256" key="9">
    <source>
        <dbReference type="ARBA" id="ARBA00023180"/>
    </source>
</evidence>
<dbReference type="PANTHER" id="PTHR10340">
    <property type="entry name" value="SPHINGOMYELIN PHOSPHODIESTERASE"/>
    <property type="match status" value="1"/>
</dbReference>
<dbReference type="InterPro" id="IPR004843">
    <property type="entry name" value="Calcineurin-like_PHP"/>
</dbReference>
<protein>
    <submittedName>
        <fullName evidence="13">Metallophos domain-containing protein</fullName>
    </submittedName>
</protein>
<keyword evidence="6" id="KW-0732">Signal</keyword>
<comment type="similarity">
    <text evidence="3">Belongs to the acid sphingomyelinase family.</text>
</comment>
<dbReference type="InterPro" id="IPR045473">
    <property type="entry name" value="ASM_C"/>
</dbReference>
<evidence type="ECO:0000256" key="3">
    <source>
        <dbReference type="ARBA" id="ARBA00008234"/>
    </source>
</evidence>
<dbReference type="GO" id="GO:0005615">
    <property type="term" value="C:extracellular space"/>
    <property type="evidence" value="ECO:0007669"/>
    <property type="project" value="TreeGrafter"/>
</dbReference>
<evidence type="ECO:0000259" key="11">
    <source>
        <dbReference type="Pfam" id="PF19272"/>
    </source>
</evidence>
<dbReference type="InterPro" id="IPR029052">
    <property type="entry name" value="Metallo-depent_PP-like"/>
</dbReference>
<dbReference type="Pfam" id="PF19272">
    <property type="entry name" value="ASMase_C"/>
    <property type="match status" value="1"/>
</dbReference>
<keyword evidence="4" id="KW-0964">Secreted</keyword>
<sequence length="516" mass="59857">MDVLIQPLVSDMSPRRRCFSRRESKMKMDTLVHGVLSNRVHRKLRKLVDLNHRLFVMLGYAPFLFYTSESQRLKRENFKWLRIMAMRWLLASLLLGLASGAKILQLTDFHYDMNYAPTWPNGAKRGIYGDYCCDAPQKLVKLAIQKAHEALPQPDYLFWTGDNVPHIEHYDESYVITAIGSTTKWIDSIFNGAQVIPTFGNHDYAPSNAFPDQNNQIYSKTYDLWKHWIGDSAQETFLKGGYYKLTGRNNETFLVLNTNLYYVYNTAKFVDKDDPAGQFAFMEQNLKEAKEKDNVIHVIAHIAPGAFERTPNFTWMVPEYNKRFLDITVKYASTIKWMIFGHHHTDTFHVVKNEKLEPVQMMLMAPAVTPWFSDLDHAGSNNPAFRIFDYEPTRWTMNDVLTYYIDLDKLNQKGETSWQLEYSFRKDYGISSGVNAASMNGLLESMKKNETVFNKYLRYNSVQWKPEAAEGIYRRAQLCSIEFPDYPRYNDCLQESSSSYGLFSAFLVAVGFALTL</sequence>
<dbReference type="AlphaFoldDB" id="A0A1I7XZJ8"/>
<evidence type="ECO:0000256" key="2">
    <source>
        <dbReference type="ARBA" id="ARBA00004613"/>
    </source>
</evidence>
<keyword evidence="9" id="KW-0325">Glycoprotein</keyword>
<dbReference type="Gene3D" id="3.60.21.10">
    <property type="match status" value="1"/>
</dbReference>
<organism evidence="12 13">
    <name type="scientific">Steinernema glaseri</name>
    <dbReference type="NCBI Taxonomy" id="37863"/>
    <lineage>
        <taxon>Eukaryota</taxon>
        <taxon>Metazoa</taxon>
        <taxon>Ecdysozoa</taxon>
        <taxon>Nematoda</taxon>
        <taxon>Chromadorea</taxon>
        <taxon>Rhabditida</taxon>
        <taxon>Tylenchina</taxon>
        <taxon>Panagrolaimomorpha</taxon>
        <taxon>Strongyloidoidea</taxon>
        <taxon>Steinernematidae</taxon>
        <taxon>Steinernema</taxon>
    </lineage>
</organism>
<feature type="domain" description="Calcineurin-like phosphoesterase" evidence="10">
    <location>
        <begin position="102"/>
        <end position="345"/>
    </location>
</feature>
<reference evidence="13" key="1">
    <citation type="submission" date="2016-11" db="UniProtKB">
        <authorList>
            <consortium name="WormBaseParasite"/>
        </authorList>
    </citation>
    <scope>IDENTIFICATION</scope>
</reference>
<evidence type="ECO:0000256" key="8">
    <source>
        <dbReference type="ARBA" id="ARBA00022833"/>
    </source>
</evidence>
<dbReference type="GO" id="GO:0046872">
    <property type="term" value="F:metal ion binding"/>
    <property type="evidence" value="ECO:0007669"/>
    <property type="project" value="UniProtKB-KW"/>
</dbReference>
<keyword evidence="12" id="KW-1185">Reference proteome</keyword>
<evidence type="ECO:0000256" key="1">
    <source>
        <dbReference type="ARBA" id="ARBA00001947"/>
    </source>
</evidence>
<evidence type="ECO:0000313" key="12">
    <source>
        <dbReference type="Proteomes" id="UP000095287"/>
    </source>
</evidence>
<proteinExistence type="inferred from homology"/>
<evidence type="ECO:0000313" key="13">
    <source>
        <dbReference type="WBParaSite" id="L893_g10925.t1"/>
    </source>
</evidence>
<evidence type="ECO:0000256" key="4">
    <source>
        <dbReference type="ARBA" id="ARBA00022525"/>
    </source>
</evidence>
<dbReference type="InterPro" id="IPR041805">
    <property type="entry name" value="ASMase/PPN1_MPP"/>
</dbReference>
<keyword evidence="8" id="KW-0862">Zinc</keyword>
<evidence type="ECO:0000256" key="6">
    <source>
        <dbReference type="ARBA" id="ARBA00022729"/>
    </source>
</evidence>
<evidence type="ECO:0000256" key="5">
    <source>
        <dbReference type="ARBA" id="ARBA00022723"/>
    </source>
</evidence>
<accession>A0A1I7XZJ8</accession>
<feature type="domain" description="Sphingomyelin phosphodiesterase C-terminal" evidence="11">
    <location>
        <begin position="358"/>
        <end position="496"/>
    </location>
</feature>
<dbReference type="GO" id="GO:0008081">
    <property type="term" value="F:phosphoric diester hydrolase activity"/>
    <property type="evidence" value="ECO:0007669"/>
    <property type="project" value="TreeGrafter"/>
</dbReference>
<comment type="cofactor">
    <cofactor evidence="1">
        <name>Zn(2+)</name>
        <dbReference type="ChEBI" id="CHEBI:29105"/>
    </cofactor>
</comment>
<dbReference type="Proteomes" id="UP000095287">
    <property type="component" value="Unplaced"/>
</dbReference>